<evidence type="ECO:0000256" key="8">
    <source>
        <dbReference type="PIRSR" id="PIRSR601519-1"/>
    </source>
</evidence>
<evidence type="ECO:0000256" key="4">
    <source>
        <dbReference type="ARBA" id="ARBA00022723"/>
    </source>
</evidence>
<dbReference type="InterPro" id="IPR012347">
    <property type="entry name" value="Ferritin-like"/>
</dbReference>
<dbReference type="GO" id="GO:0006826">
    <property type="term" value="P:iron ion transport"/>
    <property type="evidence" value="ECO:0007669"/>
    <property type="project" value="InterPro"/>
</dbReference>
<comment type="function">
    <text evidence="1 9">Iron-storage protein.</text>
</comment>
<dbReference type="GO" id="GO:0004322">
    <property type="term" value="F:ferroxidase activity"/>
    <property type="evidence" value="ECO:0007669"/>
    <property type="project" value="TreeGrafter"/>
</dbReference>
<dbReference type="FunFam" id="1.20.1260.10:FF:000001">
    <property type="entry name" value="Non-heme ferritin"/>
    <property type="match status" value="1"/>
</dbReference>
<dbReference type="GO" id="GO:0008198">
    <property type="term" value="F:ferrous iron binding"/>
    <property type="evidence" value="ECO:0007669"/>
    <property type="project" value="TreeGrafter"/>
</dbReference>
<accession>A0A6B0YTK0</accession>
<evidence type="ECO:0000256" key="2">
    <source>
        <dbReference type="ARBA" id="ARBA00006950"/>
    </source>
</evidence>
<dbReference type="GO" id="GO:0006879">
    <property type="term" value="P:intracellular iron ion homeostasis"/>
    <property type="evidence" value="ECO:0007669"/>
    <property type="project" value="UniProtKB-KW"/>
</dbReference>
<dbReference type="CDD" id="cd01055">
    <property type="entry name" value="Nonheme_Ferritin"/>
    <property type="match status" value="1"/>
</dbReference>
<evidence type="ECO:0000256" key="5">
    <source>
        <dbReference type="ARBA" id="ARBA00023002"/>
    </source>
</evidence>
<dbReference type="AlphaFoldDB" id="A0A6B0YTK0"/>
<dbReference type="GO" id="GO:0005829">
    <property type="term" value="C:cytosol"/>
    <property type="evidence" value="ECO:0007669"/>
    <property type="project" value="TreeGrafter"/>
</dbReference>
<proteinExistence type="inferred from homology"/>
<evidence type="ECO:0000256" key="6">
    <source>
        <dbReference type="ARBA" id="ARBA00023004"/>
    </source>
</evidence>
<evidence type="ECO:0000256" key="9">
    <source>
        <dbReference type="RuleBase" id="RU361145"/>
    </source>
</evidence>
<evidence type="ECO:0000256" key="7">
    <source>
        <dbReference type="ARBA" id="ARBA00048035"/>
    </source>
</evidence>
<dbReference type="Gene3D" id="1.20.1260.10">
    <property type="match status" value="1"/>
</dbReference>
<feature type="binding site" evidence="8">
    <location>
        <position position="53"/>
    </location>
    <ligand>
        <name>Fe cation</name>
        <dbReference type="ChEBI" id="CHEBI:24875"/>
        <label>1</label>
    </ligand>
</feature>
<feature type="binding site" evidence="8">
    <location>
        <position position="17"/>
    </location>
    <ligand>
        <name>Fe cation</name>
        <dbReference type="ChEBI" id="CHEBI:24875"/>
        <label>1</label>
    </ligand>
</feature>
<dbReference type="GO" id="GO:0042802">
    <property type="term" value="F:identical protein binding"/>
    <property type="evidence" value="ECO:0007669"/>
    <property type="project" value="UniProtKB-ARBA"/>
</dbReference>
<evidence type="ECO:0000313" key="11">
    <source>
        <dbReference type="EMBL" id="MXY93455.1"/>
    </source>
</evidence>
<gene>
    <name evidence="11" type="ORF">F4Y42_08410</name>
</gene>
<protein>
    <recommendedName>
        <fullName evidence="9">Ferritin</fullName>
        <ecNumber evidence="9">1.16.3.2</ecNumber>
    </recommendedName>
</protein>
<dbReference type="InterPro" id="IPR008331">
    <property type="entry name" value="Ferritin_DPS_dom"/>
</dbReference>
<comment type="catalytic activity">
    <reaction evidence="7 9">
        <text>4 Fe(2+) + O2 + 6 H2O = 4 iron(III) oxide-hydroxide + 12 H(+)</text>
        <dbReference type="Rhea" id="RHEA:11972"/>
        <dbReference type="ChEBI" id="CHEBI:15377"/>
        <dbReference type="ChEBI" id="CHEBI:15378"/>
        <dbReference type="ChEBI" id="CHEBI:15379"/>
        <dbReference type="ChEBI" id="CHEBI:29033"/>
        <dbReference type="ChEBI" id="CHEBI:78619"/>
        <dbReference type="EC" id="1.16.3.2"/>
    </reaction>
</comment>
<comment type="caution">
    <text evidence="11">The sequence shown here is derived from an EMBL/GenBank/DDBJ whole genome shotgun (WGS) entry which is preliminary data.</text>
</comment>
<evidence type="ECO:0000259" key="10">
    <source>
        <dbReference type="PROSITE" id="PS50905"/>
    </source>
</evidence>
<reference evidence="11" key="1">
    <citation type="submission" date="2019-09" db="EMBL/GenBank/DDBJ databases">
        <title>Characterisation of the sponge microbiome using genome-centric metagenomics.</title>
        <authorList>
            <person name="Engelberts J.P."/>
            <person name="Robbins S.J."/>
            <person name="De Goeij J.M."/>
            <person name="Aranda M."/>
            <person name="Bell S.C."/>
            <person name="Webster N.S."/>
        </authorList>
    </citation>
    <scope>NUCLEOTIDE SEQUENCE</scope>
    <source>
        <strain evidence="11">SB0664_bin_27</strain>
    </source>
</reference>
<dbReference type="GO" id="GO:0008199">
    <property type="term" value="F:ferric iron binding"/>
    <property type="evidence" value="ECO:0007669"/>
    <property type="project" value="InterPro"/>
</dbReference>
<keyword evidence="3 9" id="KW-0409">Iron storage</keyword>
<feature type="binding site" evidence="8">
    <location>
        <position position="50"/>
    </location>
    <ligand>
        <name>Fe cation</name>
        <dbReference type="ChEBI" id="CHEBI:24875"/>
        <label>1</label>
    </ligand>
</feature>
<evidence type="ECO:0000256" key="1">
    <source>
        <dbReference type="ARBA" id="ARBA00002485"/>
    </source>
</evidence>
<dbReference type="SUPFAM" id="SSF47240">
    <property type="entry name" value="Ferritin-like"/>
    <property type="match status" value="1"/>
</dbReference>
<dbReference type="InterPro" id="IPR009040">
    <property type="entry name" value="Ferritin-like_diiron"/>
</dbReference>
<comment type="similarity">
    <text evidence="2 9">Belongs to the ferritin family. Prokaryotic subfamily.</text>
</comment>
<keyword evidence="4 8" id="KW-0479">Metal-binding</keyword>
<evidence type="ECO:0000256" key="3">
    <source>
        <dbReference type="ARBA" id="ARBA00022434"/>
    </source>
</evidence>
<comment type="subcellular location">
    <subcellularLocation>
        <location evidence="9">Cytoplasm</location>
    </subcellularLocation>
</comment>
<feature type="domain" description="Ferritin-like diiron" evidence="10">
    <location>
        <begin position="1"/>
        <end position="145"/>
    </location>
</feature>
<dbReference type="Pfam" id="PF00210">
    <property type="entry name" value="Ferritin"/>
    <property type="match status" value="1"/>
</dbReference>
<keyword evidence="5" id="KW-0560">Oxidoreductase</keyword>
<dbReference type="PROSITE" id="PS50905">
    <property type="entry name" value="FERRITIN_LIKE"/>
    <property type="match status" value="1"/>
</dbReference>
<dbReference type="InterPro" id="IPR009078">
    <property type="entry name" value="Ferritin-like_SF"/>
</dbReference>
<sequence>MFVENVQSALNQQINMELQAHYTYLAAADYFEGLGLKGFSQWIFNHAEEEMAHAMKIYKFIHSRRGRVELFAVPTPEGGFGSPQEVMEGALRQEQRVTASIDRIVKLARQEGDYATDSFLQWFVDEQVEEEELVDDLVQKLRLIGDFKPGLYLLDRELAGADMLEEADE</sequence>
<name>A0A6B0YTK0_9CHLR</name>
<dbReference type="InterPro" id="IPR041719">
    <property type="entry name" value="Ferritin_prok"/>
</dbReference>
<feature type="binding site" evidence="8">
    <location>
        <position position="127"/>
    </location>
    <ligand>
        <name>Fe cation</name>
        <dbReference type="ChEBI" id="CHEBI:24875"/>
        <label>1</label>
    </ligand>
</feature>
<feature type="binding site" evidence="8">
    <location>
        <position position="94"/>
    </location>
    <ligand>
        <name>Fe cation</name>
        <dbReference type="ChEBI" id="CHEBI:24875"/>
        <label>1</label>
    </ligand>
</feature>
<organism evidence="11">
    <name type="scientific">Caldilineaceae bacterium SB0664_bin_27</name>
    <dbReference type="NCBI Taxonomy" id="2605260"/>
    <lineage>
        <taxon>Bacteria</taxon>
        <taxon>Bacillati</taxon>
        <taxon>Chloroflexota</taxon>
        <taxon>Caldilineae</taxon>
        <taxon>Caldilineales</taxon>
        <taxon>Caldilineaceae</taxon>
    </lineage>
</organism>
<keyword evidence="9" id="KW-0963">Cytoplasm</keyword>
<dbReference type="EMBL" id="VXRG01000068">
    <property type="protein sequence ID" value="MXY93455.1"/>
    <property type="molecule type" value="Genomic_DNA"/>
</dbReference>
<dbReference type="EC" id="1.16.3.2" evidence="9"/>
<dbReference type="PANTHER" id="PTHR11431:SF127">
    <property type="entry name" value="BACTERIAL NON-HEME FERRITIN"/>
    <property type="match status" value="1"/>
</dbReference>
<dbReference type="InterPro" id="IPR001519">
    <property type="entry name" value="Ferritin"/>
</dbReference>
<dbReference type="PANTHER" id="PTHR11431">
    <property type="entry name" value="FERRITIN"/>
    <property type="match status" value="1"/>
</dbReference>
<keyword evidence="6 8" id="KW-0408">Iron</keyword>